<dbReference type="PANTHER" id="PTHR43304">
    <property type="entry name" value="PHYTOCHROME-LIKE PROTEIN CPH1"/>
    <property type="match status" value="1"/>
</dbReference>
<dbReference type="SMART" id="SM00091">
    <property type="entry name" value="PAS"/>
    <property type="match status" value="1"/>
</dbReference>
<dbReference type="SUPFAM" id="SSF55785">
    <property type="entry name" value="PYP-like sensor domain (PAS domain)"/>
    <property type="match status" value="1"/>
</dbReference>
<dbReference type="InterPro" id="IPR036890">
    <property type="entry name" value="HATPase_C_sf"/>
</dbReference>
<dbReference type="InterPro" id="IPR011006">
    <property type="entry name" value="CheY-like_superfamily"/>
</dbReference>
<feature type="modified residue" description="4-aspartylphosphate" evidence="6">
    <location>
        <position position="56"/>
    </location>
</feature>
<evidence type="ECO:0000259" key="8">
    <source>
        <dbReference type="PROSITE" id="PS50110"/>
    </source>
</evidence>
<sequence length="514" mass="57204">MTATLPKILIVDDTRANLLALRKILNKLHVEVIEAVSGNEALIHCLEHDFALALLDVNMPGMDGYELAELMRGEPRTAQVPIIFVTAAYSDDIHRNRGYDVGAVEYLQKPIDDFILRSKVRVFIDLFLSRRALEAELARTTAMSQVLRESEARLHHAVSEAPIPIMIHAEDGTVTLLSRVWSELTGYGPEDIPTIQDWTRRAYGERSEENLARIQASYGMSGPRAEGEREVITASGEVRVWDLRSAPIEALPDGRRLVISMAIDVTDRYHVQEELAGKTTELERSNADLEQFAYVASHDLREPLRMVNSFLGLLDKKFGSTLPDDAREYIAYAKDGAKRMDSLILDLLEYSRIGRKAVPDQAIDLKPTLDTALSNLALAVEESGATINTPDTMPKLCVDSGEFVRLFQNLIGNALKYRSPDRAPVVSITAEFKGNAWEFRIADNGIGIEPQYFDRVFQIFQRLHARTETSGTGIGLAICKRVVSRHRGRIWVESVPGEGSTFCFTIPAVKAGAA</sequence>
<dbReference type="SUPFAM" id="SSF47384">
    <property type="entry name" value="Homodimeric domain of signal transducing histidine kinase"/>
    <property type="match status" value="1"/>
</dbReference>
<dbReference type="InterPro" id="IPR003661">
    <property type="entry name" value="HisK_dim/P_dom"/>
</dbReference>
<dbReference type="InterPro" id="IPR005467">
    <property type="entry name" value="His_kinase_dom"/>
</dbReference>
<dbReference type="Gene3D" id="1.10.287.130">
    <property type="match status" value="1"/>
</dbReference>
<dbReference type="AlphaFoldDB" id="A0A0C2YP02"/>
<dbReference type="SUPFAM" id="SSF55874">
    <property type="entry name" value="ATPase domain of HSP90 chaperone/DNA topoisomerase II/histidine kinase"/>
    <property type="match status" value="1"/>
</dbReference>
<evidence type="ECO:0000256" key="1">
    <source>
        <dbReference type="ARBA" id="ARBA00000085"/>
    </source>
</evidence>
<keyword evidence="11" id="KW-1185">Reference proteome</keyword>
<dbReference type="Gene3D" id="3.30.450.20">
    <property type="entry name" value="PAS domain"/>
    <property type="match status" value="1"/>
</dbReference>
<evidence type="ECO:0000256" key="2">
    <source>
        <dbReference type="ARBA" id="ARBA00012438"/>
    </source>
</evidence>
<dbReference type="Proteomes" id="UP000031971">
    <property type="component" value="Unassembled WGS sequence"/>
</dbReference>
<dbReference type="PROSITE" id="PS50109">
    <property type="entry name" value="HIS_KIN"/>
    <property type="match status" value="1"/>
</dbReference>
<dbReference type="Gene3D" id="3.40.50.2300">
    <property type="match status" value="1"/>
</dbReference>
<comment type="caution">
    <text evidence="10">The sequence shown here is derived from an EMBL/GenBank/DDBJ whole genome shotgun (WGS) entry which is preliminary data.</text>
</comment>
<keyword evidence="3 6" id="KW-0597">Phosphoprotein</keyword>
<evidence type="ECO:0000256" key="5">
    <source>
        <dbReference type="ARBA" id="ARBA00022777"/>
    </source>
</evidence>
<dbReference type="InterPro" id="IPR052162">
    <property type="entry name" value="Sensor_kinase/Photoreceptor"/>
</dbReference>
<feature type="domain" description="PAS" evidence="9">
    <location>
        <begin position="150"/>
        <end position="192"/>
    </location>
</feature>
<accession>A0A0C2YP02</accession>
<dbReference type="PANTHER" id="PTHR43304:SF1">
    <property type="entry name" value="PAC DOMAIN-CONTAINING PROTEIN"/>
    <property type="match status" value="1"/>
</dbReference>
<protein>
    <recommendedName>
        <fullName evidence="2">histidine kinase</fullName>
        <ecNumber evidence="2">2.7.13.3</ecNumber>
    </recommendedName>
</protein>
<dbReference type="Pfam" id="PF00072">
    <property type="entry name" value="Response_reg"/>
    <property type="match status" value="1"/>
</dbReference>
<dbReference type="GO" id="GO:0000155">
    <property type="term" value="F:phosphorelay sensor kinase activity"/>
    <property type="evidence" value="ECO:0007669"/>
    <property type="project" value="InterPro"/>
</dbReference>
<dbReference type="SMART" id="SM00448">
    <property type="entry name" value="REC"/>
    <property type="match status" value="1"/>
</dbReference>
<dbReference type="CDD" id="cd00130">
    <property type="entry name" value="PAS"/>
    <property type="match status" value="1"/>
</dbReference>
<evidence type="ECO:0000256" key="6">
    <source>
        <dbReference type="PROSITE-ProRule" id="PRU00169"/>
    </source>
</evidence>
<feature type="domain" description="Histidine kinase" evidence="7">
    <location>
        <begin position="295"/>
        <end position="510"/>
    </location>
</feature>
<gene>
    <name evidence="10" type="ORF">CCC_01699</name>
</gene>
<name>A0A0C2YP02_PARME</name>
<dbReference type="PROSITE" id="PS50110">
    <property type="entry name" value="RESPONSE_REGULATORY"/>
    <property type="match status" value="1"/>
</dbReference>
<dbReference type="SMART" id="SM00388">
    <property type="entry name" value="HisKA"/>
    <property type="match status" value="1"/>
</dbReference>
<dbReference type="InterPro" id="IPR004358">
    <property type="entry name" value="Sig_transdc_His_kin-like_C"/>
</dbReference>
<dbReference type="RefSeq" id="WP_052473406.1">
    <property type="nucleotide sequence ID" value="NZ_JXSL01000034.1"/>
</dbReference>
<dbReference type="SMART" id="SM00387">
    <property type="entry name" value="HATPase_c"/>
    <property type="match status" value="1"/>
</dbReference>
<dbReference type="InterPro" id="IPR000014">
    <property type="entry name" value="PAS"/>
</dbReference>
<reference evidence="10 11" key="1">
    <citation type="submission" date="2015-01" db="EMBL/GenBank/DDBJ databases">
        <title>Genome Sequence of Magnetospirillum magnetotacticum Strain MS-1.</title>
        <authorList>
            <person name="Marinov G.K."/>
            <person name="Smalley M.D."/>
            <person name="DeSalvo G."/>
        </authorList>
    </citation>
    <scope>NUCLEOTIDE SEQUENCE [LARGE SCALE GENOMIC DNA]</scope>
    <source>
        <strain evidence="10 11">MS-1</strain>
    </source>
</reference>
<keyword evidence="5 10" id="KW-0418">Kinase</keyword>
<evidence type="ECO:0000256" key="4">
    <source>
        <dbReference type="ARBA" id="ARBA00022679"/>
    </source>
</evidence>
<dbReference type="Pfam" id="PF02518">
    <property type="entry name" value="HATPase_c"/>
    <property type="match status" value="1"/>
</dbReference>
<dbReference type="CDD" id="cd00082">
    <property type="entry name" value="HisKA"/>
    <property type="match status" value="1"/>
</dbReference>
<dbReference type="NCBIfam" id="TIGR00229">
    <property type="entry name" value="sensory_box"/>
    <property type="match status" value="1"/>
</dbReference>
<dbReference type="Gene3D" id="3.30.565.10">
    <property type="entry name" value="Histidine kinase-like ATPase, C-terminal domain"/>
    <property type="match status" value="1"/>
</dbReference>
<dbReference type="InterPro" id="IPR035965">
    <property type="entry name" value="PAS-like_dom_sf"/>
</dbReference>
<keyword evidence="4" id="KW-0808">Transferase</keyword>
<comment type="catalytic activity">
    <reaction evidence="1">
        <text>ATP + protein L-histidine = ADP + protein N-phospho-L-histidine.</text>
        <dbReference type="EC" id="2.7.13.3"/>
    </reaction>
</comment>
<evidence type="ECO:0000259" key="7">
    <source>
        <dbReference type="PROSITE" id="PS50109"/>
    </source>
</evidence>
<dbReference type="FunFam" id="3.30.565.10:FF:000006">
    <property type="entry name" value="Sensor histidine kinase WalK"/>
    <property type="match status" value="1"/>
</dbReference>
<dbReference type="InterPro" id="IPR036097">
    <property type="entry name" value="HisK_dim/P_sf"/>
</dbReference>
<dbReference type="Pfam" id="PF00512">
    <property type="entry name" value="HisKA"/>
    <property type="match status" value="1"/>
</dbReference>
<evidence type="ECO:0000256" key="3">
    <source>
        <dbReference type="ARBA" id="ARBA00022553"/>
    </source>
</evidence>
<evidence type="ECO:0000313" key="11">
    <source>
        <dbReference type="Proteomes" id="UP000031971"/>
    </source>
</evidence>
<evidence type="ECO:0000259" key="9">
    <source>
        <dbReference type="PROSITE" id="PS50112"/>
    </source>
</evidence>
<dbReference type="EMBL" id="JXSL01000034">
    <property type="protein sequence ID" value="KIL96833.1"/>
    <property type="molecule type" value="Genomic_DNA"/>
</dbReference>
<dbReference type="InterPro" id="IPR003594">
    <property type="entry name" value="HATPase_dom"/>
</dbReference>
<evidence type="ECO:0000313" key="10">
    <source>
        <dbReference type="EMBL" id="KIL96833.1"/>
    </source>
</evidence>
<dbReference type="STRING" id="272627.CCC_01699"/>
<dbReference type="SUPFAM" id="SSF52172">
    <property type="entry name" value="CheY-like"/>
    <property type="match status" value="1"/>
</dbReference>
<dbReference type="PROSITE" id="PS50112">
    <property type="entry name" value="PAS"/>
    <property type="match status" value="1"/>
</dbReference>
<dbReference type="EC" id="2.7.13.3" evidence="2"/>
<dbReference type="OrthoDB" id="9796100at2"/>
<organism evidence="10 11">
    <name type="scientific">Paramagnetospirillum magnetotacticum MS-1</name>
    <dbReference type="NCBI Taxonomy" id="272627"/>
    <lineage>
        <taxon>Bacteria</taxon>
        <taxon>Pseudomonadati</taxon>
        <taxon>Pseudomonadota</taxon>
        <taxon>Alphaproteobacteria</taxon>
        <taxon>Rhodospirillales</taxon>
        <taxon>Magnetospirillaceae</taxon>
        <taxon>Paramagnetospirillum</taxon>
    </lineage>
</organism>
<feature type="domain" description="Response regulatory" evidence="8">
    <location>
        <begin position="7"/>
        <end position="124"/>
    </location>
</feature>
<dbReference type="PRINTS" id="PR00344">
    <property type="entry name" value="BCTRLSENSOR"/>
</dbReference>
<proteinExistence type="predicted"/>
<dbReference type="InterPro" id="IPR001789">
    <property type="entry name" value="Sig_transdc_resp-reg_receiver"/>
</dbReference>